<organism evidence="1 2">
    <name type="scientific">Asticcacaulis biprosthecium C19</name>
    <dbReference type="NCBI Taxonomy" id="715226"/>
    <lineage>
        <taxon>Bacteria</taxon>
        <taxon>Pseudomonadati</taxon>
        <taxon>Pseudomonadota</taxon>
        <taxon>Alphaproteobacteria</taxon>
        <taxon>Caulobacterales</taxon>
        <taxon>Caulobacteraceae</taxon>
        <taxon>Asticcacaulis</taxon>
    </lineage>
</organism>
<reference evidence="2" key="1">
    <citation type="submission" date="2011-03" db="EMBL/GenBank/DDBJ databases">
        <title>Draft genome sequence of Brevundimonas diminuta.</title>
        <authorList>
            <person name="Brown P.J.B."/>
            <person name="Buechlein A."/>
            <person name="Hemmerich C."/>
            <person name="Brun Y.V."/>
        </authorList>
    </citation>
    <scope>NUCLEOTIDE SEQUENCE [LARGE SCALE GENOMIC DNA]</scope>
    <source>
        <strain evidence="2">C19</strain>
    </source>
</reference>
<dbReference type="HOGENOM" id="CLU_3211823_0_0_5"/>
<name>F4QIE3_9CAUL</name>
<accession>F4QIE3</accession>
<proteinExistence type="predicted"/>
<dbReference type="Proteomes" id="UP000006512">
    <property type="component" value="Unassembled WGS sequence"/>
</dbReference>
<gene>
    <name evidence="1" type="ORF">ABI_13710</name>
</gene>
<dbReference type="EMBL" id="GL883077">
    <property type="protein sequence ID" value="EGF92932.1"/>
    <property type="molecule type" value="Genomic_DNA"/>
</dbReference>
<evidence type="ECO:0000313" key="2">
    <source>
        <dbReference type="Proteomes" id="UP000006512"/>
    </source>
</evidence>
<dbReference type="AlphaFoldDB" id="F4QIE3"/>
<protein>
    <submittedName>
        <fullName evidence="1">Uncharacterized protein</fullName>
    </submittedName>
</protein>
<evidence type="ECO:0000313" key="1">
    <source>
        <dbReference type="EMBL" id="EGF92932.1"/>
    </source>
</evidence>
<keyword evidence="2" id="KW-1185">Reference proteome</keyword>
<sequence>MQFYRACVAVFRQWCLGAGLPVLFWFGVLGGKISDDVVIFLIRA</sequence>